<keyword evidence="6" id="KW-0503">Monooxygenase</keyword>
<evidence type="ECO:0000256" key="1">
    <source>
        <dbReference type="ARBA" id="ARBA00001971"/>
    </source>
</evidence>
<dbReference type="CDD" id="cd11062">
    <property type="entry name" value="CYP58-like"/>
    <property type="match status" value="1"/>
</dbReference>
<dbReference type="KEGG" id="pfy:PFICI_10813"/>
<dbReference type="AlphaFoldDB" id="W3WSZ2"/>
<dbReference type="InterPro" id="IPR002401">
    <property type="entry name" value="Cyt_P450_E_grp-I"/>
</dbReference>
<dbReference type="GO" id="GO:0005506">
    <property type="term" value="F:iron ion binding"/>
    <property type="evidence" value="ECO:0007669"/>
    <property type="project" value="InterPro"/>
</dbReference>
<dbReference type="Gene3D" id="1.10.630.10">
    <property type="entry name" value="Cytochrome P450"/>
    <property type="match status" value="1"/>
</dbReference>
<dbReference type="InterPro" id="IPR001128">
    <property type="entry name" value="Cyt_P450"/>
</dbReference>
<dbReference type="InParanoid" id="W3WSZ2"/>
<evidence type="ECO:0000256" key="6">
    <source>
        <dbReference type="RuleBase" id="RU000461"/>
    </source>
</evidence>
<dbReference type="PANTHER" id="PTHR24305">
    <property type="entry name" value="CYTOCHROME P450"/>
    <property type="match status" value="1"/>
</dbReference>
<dbReference type="STRING" id="1229662.W3WSZ2"/>
<comment type="similarity">
    <text evidence="6">Belongs to the cytochrome P450 family.</text>
</comment>
<name>W3WSZ2_PESFW</name>
<evidence type="ECO:0000256" key="4">
    <source>
        <dbReference type="ARBA" id="ARBA00023004"/>
    </source>
</evidence>
<dbReference type="RefSeq" id="XP_007837585.1">
    <property type="nucleotide sequence ID" value="XM_007839394.1"/>
</dbReference>
<dbReference type="SUPFAM" id="SSF48264">
    <property type="entry name" value="Cytochrome P450"/>
    <property type="match status" value="1"/>
</dbReference>
<accession>W3WSZ2</accession>
<dbReference type="GO" id="GO:0020037">
    <property type="term" value="F:heme binding"/>
    <property type="evidence" value="ECO:0007669"/>
    <property type="project" value="InterPro"/>
</dbReference>
<sequence>MSYYIANLSEAAPGRELLISAAFIAGLYCVARVLYQLCLHPLAGFRGPRQAALSTWWLYSISKSGQAPQVFEELHRRYNTRVLRVGPNEVHISDSSLYHTIYSQDHAFTKDPYFYDAFGTPHSVFVETDRALHRQRRKLLGKFFSKTSKRELQNVLYRQMEKLCNLLAKRSETDSEEPLNIYNAARCLTLDIISDIAFGRSLDTLSSAKGSTFESSLLHALDLAAHSIWDMMYIPQLRALMGNMPLALTNWLGGPAVHFARLTENIKSVVEKFKDLKSAGKSFDHAVVFDDLTELDDTSLIAEATDILVAGSDTTATTLAVALYQLTHIPEVYAALKHEIRNADLKTPEDFDLTRLEQFPYLSATVKEALRFANAVPGRLPRVVPSPQSKAGVLEVDGKVIPEGTIVSISAYMVLFDESIWGSDAQTFNPKRWLSDEGRQLDKYLVTFSKGARQCLGINLANAELTLALAMIVSRFDLTADDTLTDLDMKSYDGFTRSYKDGPGPRLKVSIL</sequence>
<dbReference type="PROSITE" id="PS00086">
    <property type="entry name" value="CYTOCHROME_P450"/>
    <property type="match status" value="1"/>
</dbReference>
<evidence type="ECO:0000313" key="8">
    <source>
        <dbReference type="Proteomes" id="UP000030651"/>
    </source>
</evidence>
<evidence type="ECO:0000256" key="5">
    <source>
        <dbReference type="PIRSR" id="PIRSR602401-1"/>
    </source>
</evidence>
<gene>
    <name evidence="7" type="ORF">PFICI_10813</name>
</gene>
<organism evidence="7 8">
    <name type="scientific">Pestalotiopsis fici (strain W106-1 / CGMCC3.15140)</name>
    <dbReference type="NCBI Taxonomy" id="1229662"/>
    <lineage>
        <taxon>Eukaryota</taxon>
        <taxon>Fungi</taxon>
        <taxon>Dikarya</taxon>
        <taxon>Ascomycota</taxon>
        <taxon>Pezizomycotina</taxon>
        <taxon>Sordariomycetes</taxon>
        <taxon>Xylariomycetidae</taxon>
        <taxon>Amphisphaeriales</taxon>
        <taxon>Sporocadaceae</taxon>
        <taxon>Pestalotiopsis</taxon>
    </lineage>
</organism>
<dbReference type="eggNOG" id="KOG0156">
    <property type="taxonomic scope" value="Eukaryota"/>
</dbReference>
<keyword evidence="6" id="KW-0560">Oxidoreductase</keyword>
<keyword evidence="4 5" id="KW-0408">Iron</keyword>
<dbReference type="GO" id="GO:0016705">
    <property type="term" value="F:oxidoreductase activity, acting on paired donors, with incorporation or reduction of molecular oxygen"/>
    <property type="evidence" value="ECO:0007669"/>
    <property type="project" value="InterPro"/>
</dbReference>
<dbReference type="GO" id="GO:0004497">
    <property type="term" value="F:monooxygenase activity"/>
    <property type="evidence" value="ECO:0007669"/>
    <property type="project" value="UniProtKB-KW"/>
</dbReference>
<dbReference type="OrthoDB" id="3945418at2759"/>
<dbReference type="Proteomes" id="UP000030651">
    <property type="component" value="Unassembled WGS sequence"/>
</dbReference>
<dbReference type="HOGENOM" id="CLU_001570_14_4_1"/>
<protein>
    <submittedName>
        <fullName evidence="7">Uncharacterized protein</fullName>
    </submittedName>
</protein>
<reference evidence="8" key="1">
    <citation type="journal article" date="2015" name="BMC Genomics">
        <title>Genomic and transcriptomic analysis of the endophytic fungus Pestalotiopsis fici reveals its lifestyle and high potential for synthesis of natural products.</title>
        <authorList>
            <person name="Wang X."/>
            <person name="Zhang X."/>
            <person name="Liu L."/>
            <person name="Xiang M."/>
            <person name="Wang W."/>
            <person name="Sun X."/>
            <person name="Che Y."/>
            <person name="Guo L."/>
            <person name="Liu G."/>
            <person name="Guo L."/>
            <person name="Wang C."/>
            <person name="Yin W.B."/>
            <person name="Stadler M."/>
            <person name="Zhang X."/>
            <person name="Liu X."/>
        </authorList>
    </citation>
    <scope>NUCLEOTIDE SEQUENCE [LARGE SCALE GENOMIC DNA]</scope>
    <source>
        <strain evidence="8">W106-1 / CGMCC3.15140</strain>
    </source>
</reference>
<evidence type="ECO:0000256" key="2">
    <source>
        <dbReference type="ARBA" id="ARBA00022617"/>
    </source>
</evidence>
<dbReference type="InterPro" id="IPR050121">
    <property type="entry name" value="Cytochrome_P450_monoxygenase"/>
</dbReference>
<dbReference type="PRINTS" id="PR00463">
    <property type="entry name" value="EP450I"/>
</dbReference>
<dbReference type="GeneID" id="19275826"/>
<dbReference type="EMBL" id="KI912116">
    <property type="protein sequence ID" value="ETS76939.1"/>
    <property type="molecule type" value="Genomic_DNA"/>
</dbReference>
<dbReference type="InterPro" id="IPR017972">
    <property type="entry name" value="Cyt_P450_CS"/>
</dbReference>
<dbReference type="PRINTS" id="PR00385">
    <property type="entry name" value="P450"/>
</dbReference>
<keyword evidence="3 5" id="KW-0479">Metal-binding</keyword>
<evidence type="ECO:0000256" key="3">
    <source>
        <dbReference type="ARBA" id="ARBA00022723"/>
    </source>
</evidence>
<dbReference type="Pfam" id="PF00067">
    <property type="entry name" value="p450"/>
    <property type="match status" value="1"/>
</dbReference>
<proteinExistence type="inferred from homology"/>
<dbReference type="PANTHER" id="PTHR24305:SF234">
    <property type="entry name" value="CYTOCHROME P450"/>
    <property type="match status" value="1"/>
</dbReference>
<keyword evidence="2 5" id="KW-0349">Heme</keyword>
<feature type="binding site" description="axial binding residue" evidence="5">
    <location>
        <position position="455"/>
    </location>
    <ligand>
        <name>heme</name>
        <dbReference type="ChEBI" id="CHEBI:30413"/>
    </ligand>
    <ligandPart>
        <name>Fe</name>
        <dbReference type="ChEBI" id="CHEBI:18248"/>
    </ligandPart>
</feature>
<dbReference type="InterPro" id="IPR036396">
    <property type="entry name" value="Cyt_P450_sf"/>
</dbReference>
<evidence type="ECO:0000313" key="7">
    <source>
        <dbReference type="EMBL" id="ETS76939.1"/>
    </source>
</evidence>
<keyword evidence="8" id="KW-1185">Reference proteome</keyword>
<dbReference type="OMA" id="CTFSKGA"/>
<comment type="cofactor">
    <cofactor evidence="1 5">
        <name>heme</name>
        <dbReference type="ChEBI" id="CHEBI:30413"/>
    </cofactor>
</comment>